<keyword evidence="8" id="KW-0493">Microtubule</keyword>
<protein>
    <recommendedName>
        <fullName evidence="5">Dynactin subunit 1</fullName>
    </recommendedName>
</protein>
<evidence type="ECO:0000256" key="1">
    <source>
        <dbReference type="ARBA" id="ARBA00004114"/>
    </source>
</evidence>
<feature type="region of interest" description="Disordered" evidence="15">
    <location>
        <begin position="501"/>
        <end position="523"/>
    </location>
</feature>
<keyword evidence="13" id="KW-0131">Cell cycle</keyword>
<dbReference type="PROSITE" id="PS00845">
    <property type="entry name" value="CAP_GLY_1"/>
    <property type="match status" value="1"/>
</dbReference>
<dbReference type="InterPro" id="IPR000938">
    <property type="entry name" value="CAP-Gly_domain"/>
</dbReference>
<keyword evidence="10" id="KW-0243">Dynein</keyword>
<evidence type="ECO:0000256" key="2">
    <source>
        <dbReference type="ARBA" id="ARBA00004186"/>
    </source>
</evidence>
<evidence type="ECO:0000256" key="12">
    <source>
        <dbReference type="ARBA" id="ARBA00023212"/>
    </source>
</evidence>
<evidence type="ECO:0000256" key="14">
    <source>
        <dbReference type="SAM" id="Coils"/>
    </source>
</evidence>
<evidence type="ECO:0000256" key="15">
    <source>
        <dbReference type="SAM" id="MobiDB-lite"/>
    </source>
</evidence>
<evidence type="ECO:0000256" key="10">
    <source>
        <dbReference type="ARBA" id="ARBA00023017"/>
    </source>
</evidence>
<feature type="compositionally biased region" description="Basic and acidic residues" evidence="15">
    <location>
        <begin position="502"/>
        <end position="523"/>
    </location>
</feature>
<dbReference type="Gene3D" id="2.30.30.190">
    <property type="entry name" value="CAP Gly-rich-like domain"/>
    <property type="match status" value="1"/>
</dbReference>
<keyword evidence="9" id="KW-0498">Mitosis</keyword>
<feature type="coiled-coil region" evidence="14">
    <location>
        <begin position="912"/>
        <end position="1017"/>
    </location>
</feature>
<gene>
    <name evidence="17" type="ORF">MAR_016266</name>
</gene>
<evidence type="ECO:0000256" key="5">
    <source>
        <dbReference type="ARBA" id="ARBA00016574"/>
    </source>
</evidence>
<keyword evidence="18" id="KW-1185">Reference proteome</keyword>
<evidence type="ECO:0000256" key="3">
    <source>
        <dbReference type="ARBA" id="ARBA00004544"/>
    </source>
</evidence>
<evidence type="ECO:0000256" key="6">
    <source>
        <dbReference type="ARBA" id="ARBA00022490"/>
    </source>
</evidence>
<evidence type="ECO:0000256" key="11">
    <source>
        <dbReference type="ARBA" id="ARBA00023054"/>
    </source>
</evidence>
<feature type="domain" description="CAP-Gly" evidence="16">
    <location>
        <begin position="41"/>
        <end position="83"/>
    </location>
</feature>
<feature type="non-terminal residue" evidence="17">
    <location>
        <position position="1"/>
    </location>
</feature>
<name>A0ABY7FL33_MYAAR</name>
<evidence type="ECO:0000256" key="7">
    <source>
        <dbReference type="ARBA" id="ARBA00022618"/>
    </source>
</evidence>
<dbReference type="Pfam" id="PF12455">
    <property type="entry name" value="Dynactin"/>
    <property type="match status" value="1"/>
</dbReference>
<evidence type="ECO:0000256" key="8">
    <source>
        <dbReference type="ARBA" id="ARBA00022701"/>
    </source>
</evidence>
<dbReference type="SUPFAM" id="SSF74924">
    <property type="entry name" value="Cap-Gly domain"/>
    <property type="match status" value="1"/>
</dbReference>
<dbReference type="InterPro" id="IPR022157">
    <property type="entry name" value="Dynactin"/>
</dbReference>
<keyword evidence="6" id="KW-0963">Cytoplasm</keyword>
<keyword evidence="7" id="KW-0132">Cell division</keyword>
<reference evidence="17" key="1">
    <citation type="submission" date="2022-11" db="EMBL/GenBank/DDBJ databases">
        <title>Centuries of genome instability and evolution in soft-shell clam transmissible cancer (bioRxiv).</title>
        <authorList>
            <person name="Hart S.F.M."/>
            <person name="Yonemitsu M.A."/>
            <person name="Giersch R.M."/>
            <person name="Beal B.F."/>
            <person name="Arriagada G."/>
            <person name="Davis B.W."/>
            <person name="Ostrander E.A."/>
            <person name="Goff S.P."/>
            <person name="Metzger M.J."/>
        </authorList>
    </citation>
    <scope>NUCLEOTIDE SEQUENCE</scope>
    <source>
        <strain evidence="17">MELC-2E11</strain>
        <tissue evidence="17">Siphon/mantle</tissue>
    </source>
</reference>
<dbReference type="SMART" id="SM01052">
    <property type="entry name" value="CAP_GLY"/>
    <property type="match status" value="1"/>
</dbReference>
<dbReference type="InterPro" id="IPR036859">
    <property type="entry name" value="CAP-Gly_dom_sf"/>
</dbReference>
<proteinExistence type="inferred from homology"/>
<evidence type="ECO:0000259" key="16">
    <source>
        <dbReference type="PROSITE" id="PS50245"/>
    </source>
</evidence>
<comment type="similarity">
    <text evidence="4">Belongs to the dynactin 150 kDa subunit family.</text>
</comment>
<evidence type="ECO:0000313" key="17">
    <source>
        <dbReference type="EMBL" id="WAR22292.1"/>
    </source>
</evidence>
<keyword evidence="12" id="KW-0206">Cytoskeleton</keyword>
<dbReference type="Pfam" id="PF01302">
    <property type="entry name" value="CAP_GLY"/>
    <property type="match status" value="1"/>
</dbReference>
<dbReference type="Proteomes" id="UP001164746">
    <property type="component" value="Chromosome 12"/>
</dbReference>
<organism evidence="17 18">
    <name type="scientific">Mya arenaria</name>
    <name type="common">Soft-shell clam</name>
    <dbReference type="NCBI Taxonomy" id="6604"/>
    <lineage>
        <taxon>Eukaryota</taxon>
        <taxon>Metazoa</taxon>
        <taxon>Spiralia</taxon>
        <taxon>Lophotrochozoa</taxon>
        <taxon>Mollusca</taxon>
        <taxon>Bivalvia</taxon>
        <taxon>Autobranchia</taxon>
        <taxon>Heteroconchia</taxon>
        <taxon>Euheterodonta</taxon>
        <taxon>Imparidentia</taxon>
        <taxon>Neoheterodontei</taxon>
        <taxon>Myida</taxon>
        <taxon>Myoidea</taxon>
        <taxon>Myidae</taxon>
        <taxon>Mya</taxon>
    </lineage>
</organism>
<dbReference type="PANTHER" id="PTHR18916:SF6">
    <property type="entry name" value="DYNACTIN SUBUNIT 1"/>
    <property type="match status" value="1"/>
</dbReference>
<feature type="compositionally biased region" description="Low complexity" evidence="15">
    <location>
        <begin position="105"/>
        <end position="121"/>
    </location>
</feature>
<accession>A0ABY7FL33</accession>
<evidence type="ECO:0000256" key="13">
    <source>
        <dbReference type="ARBA" id="ARBA00023306"/>
    </source>
</evidence>
<evidence type="ECO:0000256" key="4">
    <source>
        <dbReference type="ARBA" id="ARBA00011010"/>
    </source>
</evidence>
<comment type="subcellular location">
    <subcellularLocation>
        <location evidence="3">Cytoplasm</location>
        <location evidence="3">Cell cortex</location>
    </subcellularLocation>
    <subcellularLocation>
        <location evidence="1">Cytoplasm</location>
        <location evidence="1">Cytoskeleton</location>
        <location evidence="1">Microtubule organizing center</location>
        <location evidence="1">Centrosome</location>
        <location evidence="1">Centriole</location>
    </subcellularLocation>
    <subcellularLocation>
        <location evidence="2">Cytoplasm</location>
        <location evidence="2">Cytoskeleton</location>
        <location evidence="2">Spindle</location>
    </subcellularLocation>
</comment>
<feature type="region of interest" description="Disordered" evidence="15">
    <location>
        <begin position="96"/>
        <end position="220"/>
    </location>
</feature>
<evidence type="ECO:0000313" key="18">
    <source>
        <dbReference type="Proteomes" id="UP001164746"/>
    </source>
</evidence>
<dbReference type="EMBL" id="CP111023">
    <property type="protein sequence ID" value="WAR22292.1"/>
    <property type="molecule type" value="Genomic_DNA"/>
</dbReference>
<dbReference type="PROSITE" id="PS50245">
    <property type="entry name" value="CAP_GLY_2"/>
    <property type="match status" value="1"/>
</dbReference>
<feature type="compositionally biased region" description="Basic and acidic residues" evidence="15">
    <location>
        <begin position="196"/>
        <end position="208"/>
    </location>
</feature>
<dbReference type="PANTHER" id="PTHR18916">
    <property type="entry name" value="DYNACTIN 1-RELATED MICROTUBULE-BINDING"/>
    <property type="match status" value="1"/>
</dbReference>
<evidence type="ECO:0000256" key="9">
    <source>
        <dbReference type="ARBA" id="ARBA00022776"/>
    </source>
</evidence>
<sequence>MNVCVVFADFAAAAYGEKPIKMGTRVEVIGKGVVGTVAYMGTTMFSAGKWIGVVLDESKGKNDGTVQGKTYFTCPDNHGIFVRQSQITAIDDLPAVPETPAASRPSGLPTPTPSSGLPTPSQGQRSVRKSGLRPPSYAGKGTEAEVSATPKRATSIPKDLSIAGGPRSKEGSPGVSQLPRAPSKEGLAERTPPPESRLKKPGEGKKAGATESPTQSKVAAADLSALSSNIDSRLTNLQQQQEMDGLRAEVKDLNEKLETLMVKRSDDRAKLKDFEKVKIQLQQLQEYKAKMQEGNTDLQRQLQTAKKEARDALDQYEQYKEEMADLAETVEMATLDKEMAEEKCEALQQELEQSRERCEELQVDLEILKNEISDKGTEGVATDFTVKQLTQQIERLKEALVKMRDMSNQEKHENQKFQKQVESMTTEIRTLRKDKERLTGEVAQLQEQQIDLQEQVDAALGAEEMVEQLTDRNLQLEDAIGEIRDEKNDLEAMNEMNEELQENARETNKELRSREAGTAEGKVESPQVEMFDFKTRFAESKAFAKTIDMEIRRLDVQQANTHVQLLQSFMAESFLKRGGDHDAILVLLMIPRIIGKSELLATQIRDKYEPLTTFDRTTVLKSHQGEQSSFANHLIMMLNMLQSIMRQYDSVDLFLKVGTLLPEMGAHEKSLDYFIDLLRKDQLDETTSVELLDKSINFFQQLYCVHLVGEEVNCTTFLSDQTRLVLSACDAIATDIGRLKVLIMPGQENTEISILLRTLENCNSDTRTCARKVKRRLPQGDHASTAAPLSFSKEVQELIQQTAGHILKVARTLQLLASGAVQQAALLTDTEGLLPKKLEELAYQACDRVYGKDDTGLYDCLKMSFGIVVGTMNKTANAMENGEYDFDGTVDKKPVPPAILRANMVKAAVSDIESLKLKLDGRDEAVRELKKQLKLKQEEVSEAGLRVSLVEKKLETASRDSDERVDMIQRQLDDALNNMRKKEKEFEQTLDALQADIDTLEQEKLELKERLGVLSKKTLLEGLTRQAGHPGLSSAGSLSPSSSFSAQESPALLAQIDFLKEALHHSRSESTRLAADKMRDQMARLPPLRVPQKPVGLGNQTVAVNLGDLPEGAPGRVELGSLAKQTAELLKAPVSLSMSPKQQLVKNMATLTLLEKRTQELQVQVTTLLAANRTGGQVRTDFSVFPTPEFARVLHEKTGDSVLVGRVTVPMPGGQGQYNDNMITISVIM</sequence>
<keyword evidence="11 14" id="KW-0175">Coiled coil</keyword>